<dbReference type="Gene3D" id="2.40.50.100">
    <property type="match status" value="1"/>
</dbReference>
<accession>A0A1E8PLI6</accession>
<sequence length="377" mass="38907">MLAVLCWPLLSAAAPAPQQLHLSAQQISRAGIATASALSALAADAPPAGNDQYLSGTVVTPPGASALVSAMPGGVVQDVHVVTLQQVRTGTPLLTLFSQPWLEWQRDYLEKSSAAKLAAARQARDEGLYSDGIIARARLEESRDAAQLAALAAREREQALRSAGLDGTALRRLRDSHAPSPLLTVRASQAGTVLELPVQPGQRVEAGALLARTAASGPLWVQLQASRTQLPLLRVGDLLQVEGCAKLRVTAISPVVDSATQSAQLRAQQVGQDPCLKVNAFVEARLLRAAPPSDSVAVPAAALVQRMGEARQDYVFVANAHGYAAVPVQATPAGGGMVWVRGALAAGDAVAVRGLAALKGSWSGLGPASLSASQGGK</sequence>
<proteinExistence type="predicted"/>
<keyword evidence="1" id="KW-0813">Transport</keyword>
<reference evidence="2 3" key="1">
    <citation type="submission" date="2016-10" db="EMBL/GenBank/DDBJ databases">
        <title>Updated version of Genome Assembly of Janthinobacterium lividum ERGS5:01.</title>
        <authorList>
            <person name="Kumar R."/>
            <person name="Acharya V."/>
            <person name="Singh D."/>
        </authorList>
    </citation>
    <scope>NUCLEOTIDE SEQUENCE [LARGE SCALE GENOMIC DNA]</scope>
    <source>
        <strain evidence="2 3">ERGS5:01</strain>
    </source>
</reference>
<dbReference type="Gene3D" id="2.40.30.170">
    <property type="match status" value="1"/>
</dbReference>
<dbReference type="Gene3D" id="1.10.287.470">
    <property type="entry name" value="Helix hairpin bin"/>
    <property type="match status" value="1"/>
</dbReference>
<evidence type="ECO:0000313" key="3">
    <source>
        <dbReference type="Proteomes" id="UP000092634"/>
    </source>
</evidence>
<dbReference type="PANTHER" id="PTHR30097">
    <property type="entry name" value="CATION EFFLUX SYSTEM PROTEIN CUSB"/>
    <property type="match status" value="1"/>
</dbReference>
<comment type="caution">
    <text evidence="2">The sequence shown here is derived from an EMBL/GenBank/DDBJ whole genome shotgun (WGS) entry which is preliminary data.</text>
</comment>
<protein>
    <submittedName>
        <fullName evidence="2">RND transporter</fullName>
    </submittedName>
</protein>
<organism evidence="2 3">
    <name type="scientific">Janthinobacterium lividum</name>
    <dbReference type="NCBI Taxonomy" id="29581"/>
    <lineage>
        <taxon>Bacteria</taxon>
        <taxon>Pseudomonadati</taxon>
        <taxon>Pseudomonadota</taxon>
        <taxon>Betaproteobacteria</taxon>
        <taxon>Burkholderiales</taxon>
        <taxon>Oxalobacteraceae</taxon>
        <taxon>Janthinobacterium</taxon>
    </lineage>
</organism>
<dbReference type="InterPro" id="IPR051909">
    <property type="entry name" value="MFP_Cation_Efflux"/>
</dbReference>
<name>A0A1E8PLI6_9BURK</name>
<dbReference type="PANTHER" id="PTHR30097:SF4">
    <property type="entry name" value="SLR6042 PROTEIN"/>
    <property type="match status" value="1"/>
</dbReference>
<evidence type="ECO:0000313" key="2">
    <source>
        <dbReference type="EMBL" id="OFJ46737.1"/>
    </source>
</evidence>
<evidence type="ECO:0000256" key="1">
    <source>
        <dbReference type="ARBA" id="ARBA00022448"/>
    </source>
</evidence>
<dbReference type="GO" id="GO:0060003">
    <property type="term" value="P:copper ion export"/>
    <property type="evidence" value="ECO:0007669"/>
    <property type="project" value="TreeGrafter"/>
</dbReference>
<dbReference type="AlphaFoldDB" id="A0A1E8PLI6"/>
<gene>
    <name evidence="2" type="ORF">BA896_019050</name>
</gene>
<dbReference type="GO" id="GO:0046914">
    <property type="term" value="F:transition metal ion binding"/>
    <property type="evidence" value="ECO:0007669"/>
    <property type="project" value="TreeGrafter"/>
</dbReference>
<dbReference type="EMBL" id="MAQB02000010">
    <property type="protein sequence ID" value="OFJ46737.1"/>
    <property type="molecule type" value="Genomic_DNA"/>
</dbReference>
<dbReference type="GO" id="GO:0030288">
    <property type="term" value="C:outer membrane-bounded periplasmic space"/>
    <property type="evidence" value="ECO:0007669"/>
    <property type="project" value="TreeGrafter"/>
</dbReference>
<dbReference type="GO" id="GO:0015679">
    <property type="term" value="P:plasma membrane copper ion transport"/>
    <property type="evidence" value="ECO:0007669"/>
    <property type="project" value="TreeGrafter"/>
</dbReference>
<dbReference type="Proteomes" id="UP000092634">
    <property type="component" value="Unassembled WGS sequence"/>
</dbReference>
<dbReference type="Gene3D" id="2.40.420.20">
    <property type="match status" value="1"/>
</dbReference>